<evidence type="ECO:0000256" key="1">
    <source>
        <dbReference type="SAM" id="MobiDB-lite"/>
    </source>
</evidence>
<organism evidence="2 3">
    <name type="scientific">Taxus chinensis</name>
    <name type="common">Chinese yew</name>
    <name type="synonym">Taxus wallichiana var. chinensis</name>
    <dbReference type="NCBI Taxonomy" id="29808"/>
    <lineage>
        <taxon>Eukaryota</taxon>
        <taxon>Viridiplantae</taxon>
        <taxon>Streptophyta</taxon>
        <taxon>Embryophyta</taxon>
        <taxon>Tracheophyta</taxon>
        <taxon>Spermatophyta</taxon>
        <taxon>Pinopsida</taxon>
        <taxon>Pinidae</taxon>
        <taxon>Conifers II</taxon>
        <taxon>Cupressales</taxon>
        <taxon>Taxaceae</taxon>
        <taxon>Taxus</taxon>
    </lineage>
</organism>
<name>A0AA38GHF4_TAXCH</name>
<dbReference type="EMBL" id="JAHRHJ020000003">
    <property type="protein sequence ID" value="KAH9323604.1"/>
    <property type="molecule type" value="Genomic_DNA"/>
</dbReference>
<feature type="compositionally biased region" description="Basic and acidic residues" evidence="1">
    <location>
        <begin position="80"/>
        <end position="89"/>
    </location>
</feature>
<dbReference type="AlphaFoldDB" id="A0AA38GHF4"/>
<accession>A0AA38GHF4</accession>
<dbReference type="Proteomes" id="UP000824469">
    <property type="component" value="Unassembled WGS sequence"/>
</dbReference>
<reference evidence="2 3" key="1">
    <citation type="journal article" date="2021" name="Nat. Plants">
        <title>The Taxus genome provides insights into paclitaxel biosynthesis.</title>
        <authorList>
            <person name="Xiong X."/>
            <person name="Gou J."/>
            <person name="Liao Q."/>
            <person name="Li Y."/>
            <person name="Zhou Q."/>
            <person name="Bi G."/>
            <person name="Li C."/>
            <person name="Du R."/>
            <person name="Wang X."/>
            <person name="Sun T."/>
            <person name="Guo L."/>
            <person name="Liang H."/>
            <person name="Lu P."/>
            <person name="Wu Y."/>
            <person name="Zhang Z."/>
            <person name="Ro D.K."/>
            <person name="Shang Y."/>
            <person name="Huang S."/>
            <person name="Yan J."/>
        </authorList>
    </citation>
    <scope>NUCLEOTIDE SEQUENCE [LARGE SCALE GENOMIC DNA]</scope>
    <source>
        <strain evidence="2">Ta-2019</strain>
    </source>
</reference>
<comment type="caution">
    <text evidence="2">The sequence shown here is derived from an EMBL/GenBank/DDBJ whole genome shotgun (WGS) entry which is preliminary data.</text>
</comment>
<evidence type="ECO:0000313" key="3">
    <source>
        <dbReference type="Proteomes" id="UP000824469"/>
    </source>
</evidence>
<feature type="compositionally biased region" description="Polar residues" evidence="1">
    <location>
        <begin position="91"/>
        <end position="101"/>
    </location>
</feature>
<feature type="region of interest" description="Disordered" evidence="1">
    <location>
        <begin position="1"/>
        <end position="119"/>
    </location>
</feature>
<sequence>GATGTFGTSRHGSAEKPPGGPNYIWDNRARSTRRARKANPAERRKLAVLLRTFGTKRPEPAGSAEMSTGSQKPIGTSGPQRRESAKPAEKSQVSPKQSGTSGPKIPEPAESAEMSPEGP</sequence>
<protein>
    <submittedName>
        <fullName evidence="2">Uncharacterized protein</fullName>
    </submittedName>
</protein>
<keyword evidence="3" id="KW-1185">Reference proteome</keyword>
<evidence type="ECO:0000313" key="2">
    <source>
        <dbReference type="EMBL" id="KAH9323604.1"/>
    </source>
</evidence>
<gene>
    <name evidence="2" type="ORF">KI387_018243</name>
</gene>
<feature type="compositionally biased region" description="Low complexity" evidence="1">
    <location>
        <begin position="108"/>
        <end position="119"/>
    </location>
</feature>
<proteinExistence type="predicted"/>
<feature type="non-terminal residue" evidence="2">
    <location>
        <position position="119"/>
    </location>
</feature>
<feature type="compositionally biased region" description="Polar residues" evidence="1">
    <location>
        <begin position="1"/>
        <end position="11"/>
    </location>
</feature>
<feature type="compositionally biased region" description="Polar residues" evidence="1">
    <location>
        <begin position="65"/>
        <end position="79"/>
    </location>
</feature>
<feature type="non-terminal residue" evidence="2">
    <location>
        <position position="1"/>
    </location>
</feature>